<dbReference type="PROSITE" id="PS00622">
    <property type="entry name" value="HTH_LUXR_1"/>
    <property type="match status" value="1"/>
</dbReference>
<dbReference type="SMART" id="SM00448">
    <property type="entry name" value="REC"/>
    <property type="match status" value="1"/>
</dbReference>
<gene>
    <name evidence="7" type="ORF">EM848_08545</name>
    <name evidence="6" type="ORF">EMO90_10360</name>
</gene>
<dbReference type="PANTHER" id="PTHR43214:SF43">
    <property type="entry name" value="TWO-COMPONENT RESPONSE REGULATOR"/>
    <property type="match status" value="1"/>
</dbReference>
<dbReference type="Proteomes" id="UP000345527">
    <property type="component" value="Unassembled WGS sequence"/>
</dbReference>
<dbReference type="PRINTS" id="PR00038">
    <property type="entry name" value="HTHLUXR"/>
</dbReference>
<evidence type="ECO:0000313" key="8">
    <source>
        <dbReference type="Proteomes" id="UP000345527"/>
    </source>
</evidence>
<dbReference type="SMART" id="SM00421">
    <property type="entry name" value="HTH_LUXR"/>
    <property type="match status" value="1"/>
</dbReference>
<evidence type="ECO:0000259" key="4">
    <source>
        <dbReference type="PROSITE" id="PS50043"/>
    </source>
</evidence>
<dbReference type="Pfam" id="PF00072">
    <property type="entry name" value="Response_reg"/>
    <property type="match status" value="1"/>
</dbReference>
<dbReference type="PANTHER" id="PTHR43214">
    <property type="entry name" value="TWO-COMPONENT RESPONSE REGULATOR"/>
    <property type="match status" value="1"/>
</dbReference>
<keyword evidence="2" id="KW-0597">Phosphoprotein</keyword>
<organism evidence="7 8">
    <name type="scientific">Bifidobacterium vespertilionis</name>
    <dbReference type="NCBI Taxonomy" id="2562524"/>
    <lineage>
        <taxon>Bacteria</taxon>
        <taxon>Bacillati</taxon>
        <taxon>Actinomycetota</taxon>
        <taxon>Actinomycetes</taxon>
        <taxon>Bifidobacteriales</taxon>
        <taxon>Bifidobacteriaceae</taxon>
        <taxon>Bifidobacterium</taxon>
    </lineage>
</organism>
<dbReference type="GO" id="GO:0006355">
    <property type="term" value="P:regulation of DNA-templated transcription"/>
    <property type="evidence" value="ECO:0007669"/>
    <property type="project" value="InterPro"/>
</dbReference>
<dbReference type="InterPro" id="IPR000792">
    <property type="entry name" value="Tscrpt_reg_LuxR_C"/>
</dbReference>
<dbReference type="InterPro" id="IPR001789">
    <property type="entry name" value="Sig_transdc_resp-reg_receiver"/>
</dbReference>
<sequence>MGETPGIAVAAVDNDRMALMALRGILPQLLPGARWMWGASGASEAVRMALAPDTRPRLLLVDMSLDDGTGVGVCRRIRRRTDRVLMLAITAFSTDTYATRVAEAGAQGIVSKADVPAMAAALRTVAAGGTYDPAGDSARTGFQTAADAHRRLEDADLDESGNGSGAAGDSGSGGADRPKLGTKETETLRMLAQGLSYEQIAAQWGIAPATVRTHAHRAVDKLGAKSLAHAIAIYLSR</sequence>
<evidence type="ECO:0000313" key="7">
    <source>
        <dbReference type="EMBL" id="KAA8822366.1"/>
    </source>
</evidence>
<feature type="compositionally biased region" description="Gly residues" evidence="3">
    <location>
        <begin position="162"/>
        <end position="174"/>
    </location>
</feature>
<dbReference type="CDD" id="cd06170">
    <property type="entry name" value="LuxR_C_like"/>
    <property type="match status" value="1"/>
</dbReference>
<evidence type="ECO:0000313" key="9">
    <source>
        <dbReference type="Proteomes" id="UP000374630"/>
    </source>
</evidence>
<dbReference type="RefSeq" id="WP_150354516.1">
    <property type="nucleotide sequence ID" value="NZ_RZNZ01000016.1"/>
</dbReference>
<dbReference type="InterPro" id="IPR036388">
    <property type="entry name" value="WH-like_DNA-bd_sf"/>
</dbReference>
<dbReference type="AlphaFoldDB" id="A0A5J5DT53"/>
<feature type="domain" description="HTH luxR-type" evidence="4">
    <location>
        <begin position="173"/>
        <end position="237"/>
    </location>
</feature>
<evidence type="ECO:0000256" key="2">
    <source>
        <dbReference type="PROSITE-ProRule" id="PRU00169"/>
    </source>
</evidence>
<evidence type="ECO:0000313" key="6">
    <source>
        <dbReference type="EMBL" id="KAA8818225.1"/>
    </source>
</evidence>
<dbReference type="SUPFAM" id="SSF46894">
    <property type="entry name" value="C-terminal effector domain of the bipartite response regulators"/>
    <property type="match status" value="1"/>
</dbReference>
<feature type="region of interest" description="Disordered" evidence="3">
    <location>
        <begin position="154"/>
        <end position="180"/>
    </location>
</feature>
<dbReference type="GO" id="GO:0003677">
    <property type="term" value="F:DNA binding"/>
    <property type="evidence" value="ECO:0007669"/>
    <property type="project" value="UniProtKB-KW"/>
</dbReference>
<feature type="domain" description="Response regulatory" evidence="5">
    <location>
        <begin position="8"/>
        <end position="127"/>
    </location>
</feature>
<dbReference type="EMBL" id="RZOA01000017">
    <property type="protein sequence ID" value="KAA8822366.1"/>
    <property type="molecule type" value="Genomic_DNA"/>
</dbReference>
<dbReference type="EMBL" id="RZNZ01000016">
    <property type="protein sequence ID" value="KAA8818225.1"/>
    <property type="molecule type" value="Genomic_DNA"/>
</dbReference>
<reference evidence="8 9" key="1">
    <citation type="journal article" date="2019" name="Syst. Appl. Microbiol.">
        <title>Characterization of Bifidobacterium species in feaces of the Egyptian fruit bat: Description of B. vespertilionis sp. nov. and B. rousetti sp. nov.</title>
        <authorList>
            <person name="Modesto M."/>
            <person name="Satti M."/>
            <person name="Watanabe K."/>
            <person name="Puglisi E."/>
            <person name="Morelli L."/>
            <person name="Huang C.-H."/>
            <person name="Liou J.-S."/>
            <person name="Miyashita M."/>
            <person name="Tamura T."/>
            <person name="Saito S."/>
            <person name="Mori K."/>
            <person name="Huang L."/>
            <person name="Sciavilla P."/>
            <person name="Sandri C."/>
            <person name="Spiezio C."/>
            <person name="Vitali F."/>
            <person name="Cavalieri D."/>
            <person name="Perpetuini G."/>
            <person name="Tofalo R."/>
            <person name="Bonetti A."/>
            <person name="Arita M."/>
            <person name="Mattarelli P."/>
        </authorList>
    </citation>
    <scope>NUCLEOTIDE SEQUENCE [LARGE SCALE GENOMIC DNA]</scope>
    <source>
        <strain evidence="6 9">RST16</strain>
        <strain evidence="7 8">RST8</strain>
    </source>
</reference>
<keyword evidence="1" id="KW-0238">DNA-binding</keyword>
<proteinExistence type="predicted"/>
<dbReference type="PROSITE" id="PS50043">
    <property type="entry name" value="HTH_LUXR_2"/>
    <property type="match status" value="1"/>
</dbReference>
<name>A0A5J5DT53_9BIFI</name>
<keyword evidence="9" id="KW-1185">Reference proteome</keyword>
<dbReference type="Gene3D" id="3.40.50.2300">
    <property type="match status" value="1"/>
</dbReference>
<dbReference type="InterPro" id="IPR016032">
    <property type="entry name" value="Sig_transdc_resp-reg_C-effctor"/>
</dbReference>
<dbReference type="OrthoDB" id="3231157at2"/>
<dbReference type="InterPro" id="IPR011006">
    <property type="entry name" value="CheY-like_superfamily"/>
</dbReference>
<comment type="caution">
    <text evidence="7">The sequence shown here is derived from an EMBL/GenBank/DDBJ whole genome shotgun (WGS) entry which is preliminary data.</text>
</comment>
<dbReference type="GO" id="GO:0000160">
    <property type="term" value="P:phosphorelay signal transduction system"/>
    <property type="evidence" value="ECO:0007669"/>
    <property type="project" value="InterPro"/>
</dbReference>
<dbReference type="InterPro" id="IPR039420">
    <property type="entry name" value="WalR-like"/>
</dbReference>
<accession>A0A5J5DT53</accession>
<evidence type="ECO:0000256" key="1">
    <source>
        <dbReference type="ARBA" id="ARBA00023125"/>
    </source>
</evidence>
<feature type="modified residue" description="4-aspartylphosphate" evidence="2">
    <location>
        <position position="62"/>
    </location>
</feature>
<evidence type="ECO:0000259" key="5">
    <source>
        <dbReference type="PROSITE" id="PS50110"/>
    </source>
</evidence>
<dbReference type="PROSITE" id="PS50110">
    <property type="entry name" value="RESPONSE_REGULATORY"/>
    <property type="match status" value="1"/>
</dbReference>
<dbReference type="SUPFAM" id="SSF52172">
    <property type="entry name" value="CheY-like"/>
    <property type="match status" value="1"/>
</dbReference>
<dbReference type="Proteomes" id="UP000374630">
    <property type="component" value="Unassembled WGS sequence"/>
</dbReference>
<protein>
    <submittedName>
        <fullName evidence="7">Response regulator transcription factor</fullName>
    </submittedName>
</protein>
<evidence type="ECO:0000256" key="3">
    <source>
        <dbReference type="SAM" id="MobiDB-lite"/>
    </source>
</evidence>
<dbReference type="Pfam" id="PF00196">
    <property type="entry name" value="GerE"/>
    <property type="match status" value="1"/>
</dbReference>
<dbReference type="Gene3D" id="1.10.10.10">
    <property type="entry name" value="Winged helix-like DNA-binding domain superfamily/Winged helix DNA-binding domain"/>
    <property type="match status" value="1"/>
</dbReference>